<evidence type="ECO:0000256" key="1">
    <source>
        <dbReference type="SAM" id="MobiDB-lite"/>
    </source>
</evidence>
<proteinExistence type="predicted"/>
<dbReference type="Proteomes" id="UP000318053">
    <property type="component" value="Unassembled WGS sequence"/>
</dbReference>
<evidence type="ECO:0000313" key="3">
    <source>
        <dbReference type="Proteomes" id="UP000318053"/>
    </source>
</evidence>
<dbReference type="AlphaFoldDB" id="A0A5C5YCS2"/>
<accession>A0A5C5YCS2</accession>
<sequence>MVSPRCRDFVIAESLGWPTLNLETLTQTDSKLKAVSEHADYILALAKPCANITLADETGTDAGSRFGGPPSCPPTLLGRPMTLANTDSSVKSTSPK</sequence>
<feature type="region of interest" description="Disordered" evidence="1">
    <location>
        <begin position="58"/>
        <end position="96"/>
    </location>
</feature>
<feature type="compositionally biased region" description="Polar residues" evidence="1">
    <location>
        <begin position="83"/>
        <end position="96"/>
    </location>
</feature>
<organism evidence="2 3">
    <name type="scientific">Allorhodopirellula solitaria</name>
    <dbReference type="NCBI Taxonomy" id="2527987"/>
    <lineage>
        <taxon>Bacteria</taxon>
        <taxon>Pseudomonadati</taxon>
        <taxon>Planctomycetota</taxon>
        <taxon>Planctomycetia</taxon>
        <taxon>Pirellulales</taxon>
        <taxon>Pirellulaceae</taxon>
        <taxon>Allorhodopirellula</taxon>
    </lineage>
</organism>
<reference evidence="2 3" key="1">
    <citation type="submission" date="2019-02" db="EMBL/GenBank/DDBJ databases">
        <title>Deep-cultivation of Planctomycetes and their phenomic and genomic characterization uncovers novel biology.</title>
        <authorList>
            <person name="Wiegand S."/>
            <person name="Jogler M."/>
            <person name="Boedeker C."/>
            <person name="Pinto D."/>
            <person name="Vollmers J."/>
            <person name="Rivas-Marin E."/>
            <person name="Kohn T."/>
            <person name="Peeters S.H."/>
            <person name="Heuer A."/>
            <person name="Rast P."/>
            <person name="Oberbeckmann S."/>
            <person name="Bunk B."/>
            <person name="Jeske O."/>
            <person name="Meyerdierks A."/>
            <person name="Storesund J.E."/>
            <person name="Kallscheuer N."/>
            <person name="Luecker S."/>
            <person name="Lage O.M."/>
            <person name="Pohl T."/>
            <person name="Merkel B.J."/>
            <person name="Hornburger P."/>
            <person name="Mueller R.-W."/>
            <person name="Bruemmer F."/>
            <person name="Labrenz M."/>
            <person name="Spormann A.M."/>
            <person name="Op Den Camp H."/>
            <person name="Overmann J."/>
            <person name="Amann R."/>
            <person name="Jetten M.S.M."/>
            <person name="Mascher T."/>
            <person name="Medema M.H."/>
            <person name="Devos D.P."/>
            <person name="Kaster A.-K."/>
            <person name="Ovreas L."/>
            <person name="Rohde M."/>
            <person name="Galperin M.Y."/>
            <person name="Jogler C."/>
        </authorList>
    </citation>
    <scope>NUCLEOTIDE SEQUENCE [LARGE SCALE GENOMIC DNA]</scope>
    <source>
        <strain evidence="2 3">CA85</strain>
    </source>
</reference>
<keyword evidence="3" id="KW-1185">Reference proteome</keyword>
<comment type="caution">
    <text evidence="2">The sequence shown here is derived from an EMBL/GenBank/DDBJ whole genome shotgun (WGS) entry which is preliminary data.</text>
</comment>
<evidence type="ECO:0000313" key="2">
    <source>
        <dbReference type="EMBL" id="TWT72894.1"/>
    </source>
</evidence>
<name>A0A5C5YCS2_9BACT</name>
<dbReference type="EMBL" id="SJPK01000003">
    <property type="protein sequence ID" value="TWT72894.1"/>
    <property type="molecule type" value="Genomic_DNA"/>
</dbReference>
<protein>
    <submittedName>
        <fullName evidence="2">Uncharacterized protein</fullName>
    </submittedName>
</protein>
<gene>
    <name evidence="2" type="ORF">CA85_13550</name>
</gene>